<dbReference type="AlphaFoldDB" id="L8WBS6"/>
<dbReference type="OMA" id="TECFRIM"/>
<dbReference type="STRING" id="983506.L8WBS6"/>
<evidence type="ECO:0000313" key="2">
    <source>
        <dbReference type="Proteomes" id="UP000011668"/>
    </source>
</evidence>
<evidence type="ECO:0000313" key="1">
    <source>
        <dbReference type="EMBL" id="ELU35631.1"/>
    </source>
</evidence>
<dbReference type="OrthoDB" id="163438at2759"/>
<name>L8WBS6_THACA</name>
<organism evidence="1 2">
    <name type="scientific">Thanatephorus cucumeris (strain AG1-IA)</name>
    <name type="common">Rice sheath blight fungus</name>
    <name type="synonym">Rhizoctonia solani</name>
    <dbReference type="NCBI Taxonomy" id="983506"/>
    <lineage>
        <taxon>Eukaryota</taxon>
        <taxon>Fungi</taxon>
        <taxon>Dikarya</taxon>
        <taxon>Basidiomycota</taxon>
        <taxon>Agaricomycotina</taxon>
        <taxon>Agaricomycetes</taxon>
        <taxon>Cantharellales</taxon>
        <taxon>Ceratobasidiaceae</taxon>
        <taxon>Rhizoctonia</taxon>
        <taxon>Rhizoctonia solani AG-1</taxon>
    </lineage>
</organism>
<dbReference type="EMBL" id="AFRT01005905">
    <property type="protein sequence ID" value="ELU35631.1"/>
    <property type="molecule type" value="Genomic_DNA"/>
</dbReference>
<comment type="caution">
    <text evidence="1">The sequence shown here is derived from an EMBL/GenBank/DDBJ whole genome shotgun (WGS) entry which is preliminary data.</text>
</comment>
<dbReference type="Proteomes" id="UP000011668">
    <property type="component" value="Unassembled WGS sequence"/>
</dbReference>
<protein>
    <submittedName>
        <fullName evidence="1">Uncharacterized protein</fullName>
    </submittedName>
</protein>
<dbReference type="HOGENOM" id="CLU_1866478_0_0_1"/>
<accession>L8WBS6</accession>
<gene>
    <name evidence="1" type="ORF">AG1IA_10339</name>
</gene>
<reference evidence="1 2" key="1">
    <citation type="journal article" date="2013" name="Nat. Commun.">
        <title>The evolution and pathogenic mechanisms of the rice sheath blight pathogen.</title>
        <authorList>
            <person name="Zheng A."/>
            <person name="Lin R."/>
            <person name="Xu L."/>
            <person name="Qin P."/>
            <person name="Tang C."/>
            <person name="Ai P."/>
            <person name="Zhang D."/>
            <person name="Liu Y."/>
            <person name="Sun Z."/>
            <person name="Feng H."/>
            <person name="Wang Y."/>
            <person name="Chen Y."/>
            <person name="Liang X."/>
            <person name="Fu R."/>
            <person name="Li Q."/>
            <person name="Zhang J."/>
            <person name="Yu X."/>
            <person name="Xie Z."/>
            <person name="Ding L."/>
            <person name="Guan P."/>
            <person name="Tang J."/>
            <person name="Liang Y."/>
            <person name="Wang S."/>
            <person name="Deng Q."/>
            <person name="Li S."/>
            <person name="Zhu J."/>
            <person name="Wang L."/>
            <person name="Liu H."/>
            <person name="Li P."/>
        </authorList>
    </citation>
    <scope>NUCLEOTIDE SEQUENCE [LARGE SCALE GENOMIC DNA]</scope>
    <source>
        <strain evidence="2">AG-1 IA</strain>
    </source>
</reference>
<keyword evidence="2" id="KW-1185">Reference proteome</keyword>
<sequence length="137" mass="16273">MLSPERSKEFHCERTKQSMHMATECFRIMKKSLRFNICNLETASRFDRDVPDLEARSKECISSGLFYACRYWGSHLYDSKLADELVEMVDEFLQHRLLFWMEVLNLKNCIGHCSDILLKAFKYIPICLDTHYILRHA</sequence>
<proteinExistence type="predicted"/>